<keyword evidence="3" id="KW-1185">Reference proteome</keyword>
<evidence type="ECO:0000313" key="2">
    <source>
        <dbReference type="EMBL" id="KZT61950.1"/>
    </source>
</evidence>
<gene>
    <name evidence="2" type="ORF">CALCODRAFT_303772</name>
</gene>
<dbReference type="EMBL" id="KV423919">
    <property type="protein sequence ID" value="KZT61950.1"/>
    <property type="molecule type" value="Genomic_DNA"/>
</dbReference>
<organism evidence="2 3">
    <name type="scientific">Calocera cornea HHB12733</name>
    <dbReference type="NCBI Taxonomy" id="1353952"/>
    <lineage>
        <taxon>Eukaryota</taxon>
        <taxon>Fungi</taxon>
        <taxon>Dikarya</taxon>
        <taxon>Basidiomycota</taxon>
        <taxon>Agaricomycotina</taxon>
        <taxon>Dacrymycetes</taxon>
        <taxon>Dacrymycetales</taxon>
        <taxon>Dacrymycetaceae</taxon>
        <taxon>Calocera</taxon>
    </lineage>
</organism>
<accession>A0A165JKE5</accession>
<feature type="compositionally biased region" description="Low complexity" evidence="1">
    <location>
        <begin position="1"/>
        <end position="23"/>
    </location>
</feature>
<evidence type="ECO:0000313" key="3">
    <source>
        <dbReference type="Proteomes" id="UP000076842"/>
    </source>
</evidence>
<dbReference type="AlphaFoldDB" id="A0A165JKE5"/>
<dbReference type="Proteomes" id="UP000076842">
    <property type="component" value="Unassembled WGS sequence"/>
</dbReference>
<name>A0A165JKE5_9BASI</name>
<dbReference type="STRING" id="1353952.A0A165JKE5"/>
<proteinExistence type="predicted"/>
<feature type="region of interest" description="Disordered" evidence="1">
    <location>
        <begin position="197"/>
        <end position="233"/>
    </location>
</feature>
<dbReference type="Gene3D" id="3.40.30.10">
    <property type="entry name" value="Glutaredoxin"/>
    <property type="match status" value="1"/>
</dbReference>
<dbReference type="OrthoDB" id="423313at2759"/>
<feature type="region of interest" description="Disordered" evidence="1">
    <location>
        <begin position="1"/>
        <end position="33"/>
    </location>
</feature>
<evidence type="ECO:0000256" key="1">
    <source>
        <dbReference type="SAM" id="MobiDB-lite"/>
    </source>
</evidence>
<sequence length="233" mass="24682">MGHSPTSSASNPGAAAPYAAYNPHSRPSSHRPTKPIAVLPPLVLTPEQELAALVAHLASVLDTNSLPAEIDPTVPIDPDYLLGFDTRGPDRETVDAKLTDMVTETWISNPVVVFTKEGPRSREVVSILSTYGLTPAPLEIPLDDTRPDARLLRKALARLTASSTPTSGSAEEVSLPLLLLAGQPIHRTVSHLHQNGELRGDEETRQRGGHAVSASVPQAARSLRGPAADEGVC</sequence>
<reference evidence="2 3" key="1">
    <citation type="journal article" date="2016" name="Mol. Biol. Evol.">
        <title>Comparative Genomics of Early-Diverging Mushroom-Forming Fungi Provides Insights into the Origins of Lignocellulose Decay Capabilities.</title>
        <authorList>
            <person name="Nagy L.G."/>
            <person name="Riley R."/>
            <person name="Tritt A."/>
            <person name="Adam C."/>
            <person name="Daum C."/>
            <person name="Floudas D."/>
            <person name="Sun H."/>
            <person name="Yadav J.S."/>
            <person name="Pangilinan J."/>
            <person name="Larsson K.H."/>
            <person name="Matsuura K."/>
            <person name="Barry K."/>
            <person name="Labutti K."/>
            <person name="Kuo R."/>
            <person name="Ohm R.A."/>
            <person name="Bhattacharya S.S."/>
            <person name="Shirouzu T."/>
            <person name="Yoshinaga Y."/>
            <person name="Martin F.M."/>
            <person name="Grigoriev I.V."/>
            <person name="Hibbett D.S."/>
        </authorList>
    </citation>
    <scope>NUCLEOTIDE SEQUENCE [LARGE SCALE GENOMIC DNA]</scope>
    <source>
        <strain evidence="2 3">HHB12733</strain>
    </source>
</reference>
<feature type="compositionally biased region" description="Basic and acidic residues" evidence="1">
    <location>
        <begin position="197"/>
        <end position="206"/>
    </location>
</feature>
<protein>
    <submittedName>
        <fullName evidence="2">Uncharacterized protein</fullName>
    </submittedName>
</protein>
<dbReference type="InParanoid" id="A0A165JKE5"/>